<dbReference type="EMBL" id="BAAAQN010000019">
    <property type="protein sequence ID" value="GAA2032611.1"/>
    <property type="molecule type" value="Genomic_DNA"/>
</dbReference>
<evidence type="ECO:0000256" key="1">
    <source>
        <dbReference type="SAM" id="MobiDB-lite"/>
    </source>
</evidence>
<accession>A0ABN2UA32</accession>
<proteinExistence type="predicted"/>
<evidence type="ECO:0000313" key="3">
    <source>
        <dbReference type="Proteomes" id="UP001500751"/>
    </source>
</evidence>
<dbReference type="RefSeq" id="WP_344666769.1">
    <property type="nucleotide sequence ID" value="NZ_BAAAQN010000019.1"/>
</dbReference>
<gene>
    <name evidence="2" type="ORF">GCM10009839_36010</name>
</gene>
<dbReference type="Proteomes" id="UP001500751">
    <property type="component" value="Unassembled WGS sequence"/>
</dbReference>
<feature type="region of interest" description="Disordered" evidence="1">
    <location>
        <begin position="113"/>
        <end position="149"/>
    </location>
</feature>
<keyword evidence="3" id="KW-1185">Reference proteome</keyword>
<protein>
    <submittedName>
        <fullName evidence="2">Uncharacterized protein</fullName>
    </submittedName>
</protein>
<reference evidence="2 3" key="1">
    <citation type="journal article" date="2019" name="Int. J. Syst. Evol. Microbiol.">
        <title>The Global Catalogue of Microorganisms (GCM) 10K type strain sequencing project: providing services to taxonomists for standard genome sequencing and annotation.</title>
        <authorList>
            <consortium name="The Broad Institute Genomics Platform"/>
            <consortium name="The Broad Institute Genome Sequencing Center for Infectious Disease"/>
            <person name="Wu L."/>
            <person name="Ma J."/>
        </authorList>
    </citation>
    <scope>NUCLEOTIDE SEQUENCE [LARGE SCALE GENOMIC DNA]</scope>
    <source>
        <strain evidence="2 3">JCM 16014</strain>
    </source>
</reference>
<sequence length="149" mass="14986">METMTTVVFGTQANYCPAPLFRVVGGAVVPSYRPVSGQECSGFGDVVLPVVSVSGVLVTGAAQALSLRGIAGAVAGAPGAVLTAERPVRPGLAARGLAARGLAEQRAALLAQVDGDEHGTTSFTDSSSDQNNGSKPMTPWGYRSSSPPG</sequence>
<organism evidence="2 3">
    <name type="scientific">Catenulispora yoronensis</name>
    <dbReference type="NCBI Taxonomy" id="450799"/>
    <lineage>
        <taxon>Bacteria</taxon>
        <taxon>Bacillati</taxon>
        <taxon>Actinomycetota</taxon>
        <taxon>Actinomycetes</taxon>
        <taxon>Catenulisporales</taxon>
        <taxon>Catenulisporaceae</taxon>
        <taxon>Catenulispora</taxon>
    </lineage>
</organism>
<feature type="compositionally biased region" description="Polar residues" evidence="1">
    <location>
        <begin position="120"/>
        <end position="135"/>
    </location>
</feature>
<name>A0ABN2UA32_9ACTN</name>
<comment type="caution">
    <text evidence="2">The sequence shown here is derived from an EMBL/GenBank/DDBJ whole genome shotgun (WGS) entry which is preliminary data.</text>
</comment>
<evidence type="ECO:0000313" key="2">
    <source>
        <dbReference type="EMBL" id="GAA2032611.1"/>
    </source>
</evidence>